<organism evidence="2 3">
    <name type="scientific">Colletotrichum musicola</name>
    <dbReference type="NCBI Taxonomy" id="2175873"/>
    <lineage>
        <taxon>Eukaryota</taxon>
        <taxon>Fungi</taxon>
        <taxon>Dikarya</taxon>
        <taxon>Ascomycota</taxon>
        <taxon>Pezizomycotina</taxon>
        <taxon>Sordariomycetes</taxon>
        <taxon>Hypocreomycetidae</taxon>
        <taxon>Glomerellales</taxon>
        <taxon>Glomerellaceae</taxon>
        <taxon>Colletotrichum</taxon>
        <taxon>Colletotrichum orchidearum species complex</taxon>
    </lineage>
</organism>
<reference evidence="2" key="1">
    <citation type="journal article" date="2020" name="Phytopathology">
        <title>Genome Sequence Resources of Colletotrichum truncatum, C. plurivorum, C. musicola, and C. sojae: Four Species Pathogenic to Soybean (Glycine max).</title>
        <authorList>
            <person name="Rogerio F."/>
            <person name="Boufleur T.R."/>
            <person name="Ciampi-Guillardi M."/>
            <person name="Sukno S.A."/>
            <person name="Thon M.R."/>
            <person name="Massola Junior N.S."/>
            <person name="Baroncelli R."/>
        </authorList>
    </citation>
    <scope>NUCLEOTIDE SEQUENCE</scope>
    <source>
        <strain evidence="2">LFN0074</strain>
    </source>
</reference>
<accession>A0A8H6K8T5</accession>
<proteinExistence type="predicted"/>
<dbReference type="Proteomes" id="UP000639643">
    <property type="component" value="Unassembled WGS sequence"/>
</dbReference>
<comment type="caution">
    <text evidence="2">The sequence shown here is derived from an EMBL/GenBank/DDBJ whole genome shotgun (WGS) entry which is preliminary data.</text>
</comment>
<sequence length="140" mass="15249">MVCERVLHWDERLHNDGDGARGNGGSPLGPLPCHVRRRRPSSARCNAGGVRGSEIRDPVAGQGDAATGWTPGAAALQARAAAPRDMEETPRESEKLGESLSCRRRWDGSMLHSHVEETIGAVQRDPAPAMRKDPFFFLQL</sequence>
<evidence type="ECO:0000313" key="3">
    <source>
        <dbReference type="Proteomes" id="UP000639643"/>
    </source>
</evidence>
<feature type="compositionally biased region" description="Basic and acidic residues" evidence="1">
    <location>
        <begin position="82"/>
        <end position="97"/>
    </location>
</feature>
<name>A0A8H6K8T5_9PEZI</name>
<protein>
    <submittedName>
        <fullName evidence="2">Uncharacterized protein</fullName>
    </submittedName>
</protein>
<evidence type="ECO:0000313" key="2">
    <source>
        <dbReference type="EMBL" id="KAF6826271.1"/>
    </source>
</evidence>
<gene>
    <name evidence="2" type="ORF">CMUS01_09513</name>
</gene>
<dbReference type="AlphaFoldDB" id="A0A8H6K8T5"/>
<feature type="region of interest" description="Disordered" evidence="1">
    <location>
        <begin position="13"/>
        <end position="100"/>
    </location>
</feature>
<keyword evidence="3" id="KW-1185">Reference proteome</keyword>
<evidence type="ECO:0000256" key="1">
    <source>
        <dbReference type="SAM" id="MobiDB-lite"/>
    </source>
</evidence>
<dbReference type="EMBL" id="WIGM01000406">
    <property type="protein sequence ID" value="KAF6826271.1"/>
    <property type="molecule type" value="Genomic_DNA"/>
</dbReference>